<keyword evidence="3 7" id="KW-0812">Transmembrane</keyword>
<dbReference type="AlphaFoldDB" id="A0A3B0RPR8"/>
<evidence type="ECO:0000256" key="2">
    <source>
        <dbReference type="ARBA" id="ARBA00022475"/>
    </source>
</evidence>
<dbReference type="Pfam" id="PF02690">
    <property type="entry name" value="Na_Pi_cotrans"/>
    <property type="match status" value="2"/>
</dbReference>
<name>A0A3B0RPR8_9ZZZZ</name>
<dbReference type="GO" id="GO:0005886">
    <property type="term" value="C:plasma membrane"/>
    <property type="evidence" value="ECO:0007669"/>
    <property type="project" value="UniProtKB-SubCell"/>
</dbReference>
<evidence type="ECO:0000256" key="3">
    <source>
        <dbReference type="ARBA" id="ARBA00022692"/>
    </source>
</evidence>
<reference evidence="8" key="1">
    <citation type="submission" date="2018-06" db="EMBL/GenBank/DDBJ databases">
        <authorList>
            <person name="Zhirakovskaya E."/>
        </authorList>
    </citation>
    <scope>NUCLEOTIDE SEQUENCE</scope>
</reference>
<evidence type="ECO:0000256" key="6">
    <source>
        <dbReference type="SAM" id="MobiDB-lite"/>
    </source>
</evidence>
<feature type="transmembrane region" description="Helical" evidence="7">
    <location>
        <begin position="311"/>
        <end position="344"/>
    </location>
</feature>
<evidence type="ECO:0000256" key="1">
    <source>
        <dbReference type="ARBA" id="ARBA00004651"/>
    </source>
</evidence>
<dbReference type="EMBL" id="UOEI01000144">
    <property type="protein sequence ID" value="VAV95310.1"/>
    <property type="molecule type" value="Genomic_DNA"/>
</dbReference>
<feature type="transmembrane region" description="Helical" evidence="7">
    <location>
        <begin position="216"/>
        <end position="236"/>
    </location>
</feature>
<comment type="subcellular location">
    <subcellularLocation>
        <location evidence="1">Cell membrane</location>
        <topology evidence="1">Multi-pass membrane protein</topology>
    </subcellularLocation>
</comment>
<evidence type="ECO:0000256" key="5">
    <source>
        <dbReference type="ARBA" id="ARBA00023136"/>
    </source>
</evidence>
<feature type="transmembrane region" description="Helical" evidence="7">
    <location>
        <begin position="140"/>
        <end position="162"/>
    </location>
</feature>
<feature type="non-terminal residue" evidence="8">
    <location>
        <position position="1"/>
    </location>
</feature>
<accession>A0A3B0RPR8</accession>
<feature type="transmembrane region" description="Helical" evidence="7">
    <location>
        <begin position="68"/>
        <end position="85"/>
    </location>
</feature>
<proteinExistence type="predicted"/>
<dbReference type="PANTHER" id="PTHR10010">
    <property type="entry name" value="SOLUTE CARRIER FAMILY 34 SODIUM PHOSPHATE , MEMBER 2-RELATED"/>
    <property type="match status" value="1"/>
</dbReference>
<sequence length="391" mass="40472">TAGQQRMGSPERPSSSPIAQGPRRTIPPAIRAVFVVTLLYLFLVGVKMLEGGIKGLGSDTAGGLFDGITNPLAALFVGILATVLVQSSSVTTSTIVGLVATGVLPIETAVPMVMGANIGTTITNTIVSLAHARKSDEFRLAFAAATMHDFFNVIAVAILLPLEIATGFLQSTATWLANLLPSGADATFNSPIKGAVKWGAVKVEGLLELFISSDKAVAVAFIVFGIAIIFAALMFITKNMKVLIASRIESSINAALAKSGLVGMMVGIIVTVAVQSSSITTSILVPLVAAGLIVVRNAYPITLGANIGTTVTALLAALASGAVNGMIIALVHLLFNVVGILILYPIPKIRYVPVILAEKLADIAVRKKWIAVAYVGIVFVAIPVVGILVLN</sequence>
<evidence type="ECO:0000256" key="7">
    <source>
        <dbReference type="SAM" id="Phobius"/>
    </source>
</evidence>
<keyword evidence="4 7" id="KW-1133">Transmembrane helix</keyword>
<feature type="compositionally biased region" description="Polar residues" evidence="6">
    <location>
        <begin position="1"/>
        <end position="18"/>
    </location>
</feature>
<feature type="transmembrane region" description="Helical" evidence="7">
    <location>
        <begin position="29"/>
        <end position="48"/>
    </location>
</feature>
<keyword evidence="2" id="KW-1003">Cell membrane</keyword>
<feature type="transmembrane region" description="Helical" evidence="7">
    <location>
        <begin position="279"/>
        <end position="299"/>
    </location>
</feature>
<organism evidence="8">
    <name type="scientific">hydrothermal vent metagenome</name>
    <dbReference type="NCBI Taxonomy" id="652676"/>
    <lineage>
        <taxon>unclassified sequences</taxon>
        <taxon>metagenomes</taxon>
        <taxon>ecological metagenomes</taxon>
    </lineage>
</organism>
<dbReference type="GO" id="GO:0005436">
    <property type="term" value="F:sodium:phosphate symporter activity"/>
    <property type="evidence" value="ECO:0007669"/>
    <property type="project" value="InterPro"/>
</dbReference>
<evidence type="ECO:0000256" key="4">
    <source>
        <dbReference type="ARBA" id="ARBA00022989"/>
    </source>
</evidence>
<feature type="region of interest" description="Disordered" evidence="6">
    <location>
        <begin position="1"/>
        <end position="23"/>
    </location>
</feature>
<evidence type="ECO:0000313" key="8">
    <source>
        <dbReference type="EMBL" id="VAV95310.1"/>
    </source>
</evidence>
<protein>
    <submittedName>
        <fullName evidence="8">Sodium-dependent phosphate transporter</fullName>
    </submittedName>
</protein>
<dbReference type="InterPro" id="IPR003841">
    <property type="entry name" value="Na/Pi_transpt"/>
</dbReference>
<feature type="transmembrane region" description="Helical" evidence="7">
    <location>
        <begin position="369"/>
        <end position="390"/>
    </location>
</feature>
<dbReference type="GO" id="GO:0044341">
    <property type="term" value="P:sodium-dependent phosphate transport"/>
    <property type="evidence" value="ECO:0007669"/>
    <property type="project" value="InterPro"/>
</dbReference>
<gene>
    <name evidence="8" type="ORF">MNBD_ACTINO01-1685</name>
</gene>
<feature type="transmembrane region" description="Helical" evidence="7">
    <location>
        <begin position="256"/>
        <end position="273"/>
    </location>
</feature>
<dbReference type="PANTHER" id="PTHR10010:SF46">
    <property type="entry name" value="SODIUM-DEPENDENT PHOSPHATE TRANSPORT PROTEIN 2B"/>
    <property type="match status" value="1"/>
</dbReference>
<dbReference type="NCBIfam" id="NF037997">
    <property type="entry name" value="Na_Pi_symport"/>
    <property type="match status" value="2"/>
</dbReference>
<keyword evidence="5 7" id="KW-0472">Membrane</keyword>